<feature type="transmembrane region" description="Helical" evidence="5">
    <location>
        <begin position="264"/>
        <end position="286"/>
    </location>
</feature>
<name>A0A9D1JAA2_9FIRM</name>
<dbReference type="EMBL" id="DVHM01000007">
    <property type="protein sequence ID" value="HIR69754.1"/>
    <property type="molecule type" value="Genomic_DNA"/>
</dbReference>
<feature type="transmembrane region" description="Helical" evidence="5">
    <location>
        <begin position="153"/>
        <end position="173"/>
    </location>
</feature>
<evidence type="ECO:0000313" key="7">
    <source>
        <dbReference type="Proteomes" id="UP000823912"/>
    </source>
</evidence>
<comment type="subcellular location">
    <subcellularLocation>
        <location evidence="1">Membrane</location>
        <topology evidence="1">Multi-pass membrane protein</topology>
    </subcellularLocation>
</comment>
<dbReference type="Proteomes" id="UP000823912">
    <property type="component" value="Unassembled WGS sequence"/>
</dbReference>
<evidence type="ECO:0000256" key="1">
    <source>
        <dbReference type="ARBA" id="ARBA00004141"/>
    </source>
</evidence>
<gene>
    <name evidence="6" type="ORF">IAA55_00550</name>
</gene>
<feature type="transmembrane region" description="Helical" evidence="5">
    <location>
        <begin position="233"/>
        <end position="252"/>
    </location>
</feature>
<reference evidence="6" key="2">
    <citation type="journal article" date="2021" name="PeerJ">
        <title>Extensive microbial diversity within the chicken gut microbiome revealed by metagenomics and culture.</title>
        <authorList>
            <person name="Gilroy R."/>
            <person name="Ravi A."/>
            <person name="Getino M."/>
            <person name="Pursley I."/>
            <person name="Horton D.L."/>
            <person name="Alikhan N.F."/>
            <person name="Baker D."/>
            <person name="Gharbi K."/>
            <person name="Hall N."/>
            <person name="Watson M."/>
            <person name="Adriaenssens E.M."/>
            <person name="Foster-Nyarko E."/>
            <person name="Jarju S."/>
            <person name="Secka A."/>
            <person name="Antonio M."/>
            <person name="Oren A."/>
            <person name="Chaudhuri R.R."/>
            <person name="La Ragione R."/>
            <person name="Hildebrand F."/>
            <person name="Pallen M.J."/>
        </authorList>
    </citation>
    <scope>NUCLEOTIDE SEQUENCE</scope>
    <source>
        <strain evidence="6">ChiSjej5B23-6657</strain>
    </source>
</reference>
<organism evidence="6 7">
    <name type="scientific">Candidatus Pullilachnospira gallistercoris</name>
    <dbReference type="NCBI Taxonomy" id="2840911"/>
    <lineage>
        <taxon>Bacteria</taxon>
        <taxon>Bacillati</taxon>
        <taxon>Bacillota</taxon>
        <taxon>Clostridia</taxon>
        <taxon>Lachnospirales</taxon>
        <taxon>Lachnospiraceae</taxon>
        <taxon>Lachnospiraceae incertae sedis</taxon>
        <taxon>Candidatus Pullilachnospira</taxon>
    </lineage>
</organism>
<dbReference type="GO" id="GO:0005886">
    <property type="term" value="C:plasma membrane"/>
    <property type="evidence" value="ECO:0007669"/>
    <property type="project" value="TreeGrafter"/>
</dbReference>
<comment type="caution">
    <text evidence="6">The sequence shown here is derived from an EMBL/GenBank/DDBJ whole genome shotgun (WGS) entry which is preliminary data.</text>
</comment>
<protein>
    <submittedName>
        <fullName evidence="6">NADH-quinone oxidoreductase subunit H</fullName>
    </submittedName>
</protein>
<keyword evidence="2 5" id="KW-0812">Transmembrane</keyword>
<evidence type="ECO:0000256" key="2">
    <source>
        <dbReference type="ARBA" id="ARBA00022692"/>
    </source>
</evidence>
<evidence type="ECO:0000256" key="4">
    <source>
        <dbReference type="ARBA" id="ARBA00023136"/>
    </source>
</evidence>
<evidence type="ECO:0000313" key="6">
    <source>
        <dbReference type="EMBL" id="HIR69754.1"/>
    </source>
</evidence>
<accession>A0A9D1JAA2</accession>
<feature type="transmembrane region" description="Helical" evidence="5">
    <location>
        <begin position="90"/>
        <end position="111"/>
    </location>
</feature>
<keyword evidence="4 5" id="KW-0472">Membrane</keyword>
<sequence>MVRVISVVLFLVLAPLVGGLLDGLDRKISARMQGRIGPPLLQPFYDVAKLWNKQIIVVNKAQTFLLLSYCATQIFTGCMFYAGVDVMMCFFVLSTGATFLVFAGFITDSPYSSLGASRELIQMMSYEPAILLTCVGFYLATGTFNVDEIIETPFSPILLLPGFFFTYAFSLTIKMRKSPFDISTSHHPHQELVKGLTTEMGAENLAVYTITEWYENVFLLSMAALFIINRNPWSYLAAAVVVLALCFVETLIDNVSARVKWDKMIKMTWTVTILAGGVNLLILILIK</sequence>
<evidence type="ECO:0000256" key="5">
    <source>
        <dbReference type="SAM" id="Phobius"/>
    </source>
</evidence>
<reference evidence="6" key="1">
    <citation type="submission" date="2020-10" db="EMBL/GenBank/DDBJ databases">
        <authorList>
            <person name="Gilroy R."/>
        </authorList>
    </citation>
    <scope>NUCLEOTIDE SEQUENCE</scope>
    <source>
        <strain evidence="6">ChiSjej5B23-6657</strain>
    </source>
</reference>
<feature type="transmembrane region" description="Helical" evidence="5">
    <location>
        <begin position="205"/>
        <end position="227"/>
    </location>
</feature>
<feature type="transmembrane region" description="Helical" evidence="5">
    <location>
        <begin position="123"/>
        <end position="141"/>
    </location>
</feature>
<evidence type="ECO:0000256" key="3">
    <source>
        <dbReference type="ARBA" id="ARBA00022989"/>
    </source>
</evidence>
<keyword evidence="3 5" id="KW-1133">Transmembrane helix</keyword>
<dbReference type="AlphaFoldDB" id="A0A9D1JAA2"/>
<dbReference type="InterPro" id="IPR001694">
    <property type="entry name" value="NADH_UbQ_OxRdtase_su1/FPO"/>
</dbReference>
<dbReference type="PANTHER" id="PTHR43359">
    <property type="entry name" value="FORMATE HYDROGENLYASE SUBUNIT 4"/>
    <property type="match status" value="1"/>
</dbReference>
<proteinExistence type="predicted"/>
<dbReference type="Pfam" id="PF00146">
    <property type="entry name" value="NADHdh"/>
    <property type="match status" value="1"/>
</dbReference>
<dbReference type="InterPro" id="IPR052561">
    <property type="entry name" value="ComplexI_Subunit1"/>
</dbReference>
<dbReference type="PANTHER" id="PTHR43359:SF1">
    <property type="entry name" value="FORMATE HYDROGENLYASE SUBUNIT 4-RELATED"/>
    <property type="match status" value="1"/>
</dbReference>
<feature type="transmembrane region" description="Helical" evidence="5">
    <location>
        <begin position="6"/>
        <end position="24"/>
    </location>
</feature>